<comment type="caution">
    <text evidence="1">The sequence shown here is derived from an EMBL/GenBank/DDBJ whole genome shotgun (WGS) entry which is preliminary data.</text>
</comment>
<organism evidence="1 2">
    <name type="scientific">Araneus ventricosus</name>
    <name type="common">Orbweaver spider</name>
    <name type="synonym">Epeira ventricosa</name>
    <dbReference type="NCBI Taxonomy" id="182803"/>
    <lineage>
        <taxon>Eukaryota</taxon>
        <taxon>Metazoa</taxon>
        <taxon>Ecdysozoa</taxon>
        <taxon>Arthropoda</taxon>
        <taxon>Chelicerata</taxon>
        <taxon>Arachnida</taxon>
        <taxon>Araneae</taxon>
        <taxon>Araneomorphae</taxon>
        <taxon>Entelegynae</taxon>
        <taxon>Araneoidea</taxon>
        <taxon>Araneidae</taxon>
        <taxon>Araneus</taxon>
    </lineage>
</organism>
<evidence type="ECO:0000313" key="2">
    <source>
        <dbReference type="Proteomes" id="UP000499080"/>
    </source>
</evidence>
<proteinExistence type="predicted"/>
<gene>
    <name evidence="1" type="ORF">AVEN_166824_1</name>
</gene>
<sequence>MGSLITDIDKISETARFLISLPNEQLSKTSPFAIEKALQGIGGSPKSVKKLKSGDLLIETSSAIQTKSFLLAKTFLNNPVKITLHRTLKSSRGVISEPQLLHSPESEILEGLSSQGVIGVRRINIERSKLYSHQTYSANV</sequence>
<keyword evidence="2" id="KW-1185">Reference proteome</keyword>
<dbReference type="OrthoDB" id="6434843at2759"/>
<reference evidence="1 2" key="1">
    <citation type="journal article" date="2019" name="Sci. Rep.">
        <title>Orb-weaving spider Araneus ventricosus genome elucidates the spidroin gene catalogue.</title>
        <authorList>
            <person name="Kono N."/>
            <person name="Nakamura H."/>
            <person name="Ohtoshi R."/>
            <person name="Moran D.A.P."/>
            <person name="Shinohara A."/>
            <person name="Yoshida Y."/>
            <person name="Fujiwara M."/>
            <person name="Mori M."/>
            <person name="Tomita M."/>
            <person name="Arakawa K."/>
        </authorList>
    </citation>
    <scope>NUCLEOTIDE SEQUENCE [LARGE SCALE GENOMIC DNA]</scope>
</reference>
<dbReference type="EMBL" id="BGPR01022240">
    <property type="protein sequence ID" value="GBN88361.1"/>
    <property type="molecule type" value="Genomic_DNA"/>
</dbReference>
<dbReference type="AlphaFoldDB" id="A0A4Y2SKD7"/>
<accession>A0A4Y2SKD7</accession>
<name>A0A4Y2SKD7_ARAVE</name>
<dbReference type="Proteomes" id="UP000499080">
    <property type="component" value="Unassembled WGS sequence"/>
</dbReference>
<evidence type="ECO:0000313" key="1">
    <source>
        <dbReference type="EMBL" id="GBN88361.1"/>
    </source>
</evidence>
<protein>
    <submittedName>
        <fullName evidence="1">Uncharacterized protein</fullName>
    </submittedName>
</protein>